<dbReference type="SUPFAM" id="SSF144232">
    <property type="entry name" value="HIT/MYND zinc finger-like"/>
    <property type="match status" value="1"/>
</dbReference>
<dbReference type="GO" id="GO:0008270">
    <property type="term" value="F:zinc ion binding"/>
    <property type="evidence" value="ECO:0007669"/>
    <property type="project" value="UniProtKB-KW"/>
</dbReference>
<dbReference type="Proteomes" id="UP000018144">
    <property type="component" value="Unassembled WGS sequence"/>
</dbReference>
<feature type="region of interest" description="Disordered" evidence="5">
    <location>
        <begin position="65"/>
        <end position="90"/>
    </location>
</feature>
<evidence type="ECO:0000256" key="5">
    <source>
        <dbReference type="SAM" id="MobiDB-lite"/>
    </source>
</evidence>
<evidence type="ECO:0000313" key="8">
    <source>
        <dbReference type="Proteomes" id="UP000018144"/>
    </source>
</evidence>
<evidence type="ECO:0000256" key="1">
    <source>
        <dbReference type="ARBA" id="ARBA00022723"/>
    </source>
</evidence>
<proteinExistence type="predicted"/>
<keyword evidence="7" id="KW-0808">Transferase</keyword>
<dbReference type="PROSITE" id="PS50865">
    <property type="entry name" value="ZF_MYND_2"/>
    <property type="match status" value="1"/>
</dbReference>
<dbReference type="GO" id="GO:0008168">
    <property type="term" value="F:methyltransferase activity"/>
    <property type="evidence" value="ECO:0007669"/>
    <property type="project" value="UniProtKB-KW"/>
</dbReference>
<dbReference type="OrthoDB" id="432970at2759"/>
<evidence type="ECO:0000256" key="4">
    <source>
        <dbReference type="PROSITE-ProRule" id="PRU00134"/>
    </source>
</evidence>
<dbReference type="AlphaFoldDB" id="U4L1Q0"/>
<dbReference type="EMBL" id="HF935465">
    <property type="protein sequence ID" value="CCX09462.1"/>
    <property type="molecule type" value="Genomic_DNA"/>
</dbReference>
<dbReference type="GO" id="GO:0032259">
    <property type="term" value="P:methylation"/>
    <property type="evidence" value="ECO:0007669"/>
    <property type="project" value="UniProtKB-KW"/>
</dbReference>
<reference evidence="7 8" key="1">
    <citation type="journal article" date="2013" name="PLoS Genet.">
        <title>The genome and development-dependent transcriptomes of Pyronema confluens: a window into fungal evolution.</title>
        <authorList>
            <person name="Traeger S."/>
            <person name="Altegoer F."/>
            <person name="Freitag M."/>
            <person name="Gabaldon T."/>
            <person name="Kempken F."/>
            <person name="Kumar A."/>
            <person name="Marcet-Houben M."/>
            <person name="Poggeler S."/>
            <person name="Stajich J.E."/>
            <person name="Nowrousian M."/>
        </authorList>
    </citation>
    <scope>NUCLEOTIDE SEQUENCE [LARGE SCALE GENOMIC DNA]</scope>
    <source>
        <strain evidence="8">CBS 100304</strain>
        <tissue evidence="7">Vegetative mycelium</tissue>
    </source>
</reference>
<dbReference type="InterPro" id="IPR002893">
    <property type="entry name" value="Znf_MYND"/>
</dbReference>
<accession>U4L1Q0</accession>
<protein>
    <submittedName>
        <fullName evidence="7">Similar to N-lysine methyltransferase SMYD2 acc. no. E1C5V0</fullName>
    </submittedName>
</protein>
<dbReference type="PROSITE" id="PS01360">
    <property type="entry name" value="ZF_MYND_1"/>
    <property type="match status" value="1"/>
</dbReference>
<dbReference type="Gene3D" id="6.10.140.2220">
    <property type="match status" value="1"/>
</dbReference>
<keyword evidence="2 4" id="KW-0863">Zinc-finger</keyword>
<evidence type="ECO:0000259" key="6">
    <source>
        <dbReference type="PROSITE" id="PS50865"/>
    </source>
</evidence>
<keyword evidence="8" id="KW-1185">Reference proteome</keyword>
<sequence length="90" mass="10008">MTLQPSLSVSPTGLEDPPSYCSLGSCRNTGEKRCGKCYMQPYCSRACEKLDWKLHKKHCDRGAAASKVLNPDPEETVPEYVDPPAYEEGR</sequence>
<keyword evidence="1" id="KW-0479">Metal-binding</keyword>
<name>U4L1Q0_PYROM</name>
<evidence type="ECO:0000256" key="3">
    <source>
        <dbReference type="ARBA" id="ARBA00022833"/>
    </source>
</evidence>
<evidence type="ECO:0000256" key="2">
    <source>
        <dbReference type="ARBA" id="ARBA00022771"/>
    </source>
</evidence>
<dbReference type="Pfam" id="PF01753">
    <property type="entry name" value="zf-MYND"/>
    <property type="match status" value="1"/>
</dbReference>
<organism evidence="7 8">
    <name type="scientific">Pyronema omphalodes (strain CBS 100304)</name>
    <name type="common">Pyronema confluens</name>
    <dbReference type="NCBI Taxonomy" id="1076935"/>
    <lineage>
        <taxon>Eukaryota</taxon>
        <taxon>Fungi</taxon>
        <taxon>Dikarya</taxon>
        <taxon>Ascomycota</taxon>
        <taxon>Pezizomycotina</taxon>
        <taxon>Pezizomycetes</taxon>
        <taxon>Pezizales</taxon>
        <taxon>Pyronemataceae</taxon>
        <taxon>Pyronema</taxon>
    </lineage>
</organism>
<evidence type="ECO:0000313" key="7">
    <source>
        <dbReference type="EMBL" id="CCX09462.1"/>
    </source>
</evidence>
<keyword evidence="7" id="KW-0489">Methyltransferase</keyword>
<feature type="domain" description="MYND-type" evidence="6">
    <location>
        <begin position="21"/>
        <end position="59"/>
    </location>
</feature>
<keyword evidence="3" id="KW-0862">Zinc</keyword>
<gene>
    <name evidence="7" type="ORF">PCON_09055</name>
</gene>